<dbReference type="EMBL" id="LAFY01001042">
    <property type="protein sequence ID" value="KJX95772.1"/>
    <property type="molecule type" value="Genomic_DNA"/>
</dbReference>
<sequence length="343" mass="38511">MAFQPVPECPAGPLPISYLQDNYMIKRLTNGCFGDVYASIPKVRADRILTAYKRALTTKRKTLADLRAALEVVKISDIPCDNGYRSDSGDDLSLEVDILQRFAPASSSNMVSVLSCDPRPEGKKWYTLELLTAGSLEDLLEAYTEPNSTMPFCPEAFIWHILHQLTSALLLIHFGIVGDQRLHNLPASRHGDVHLGNLLMRKPDPNSRSSFRDYPDIVLADFGQARPLPTNSAARSRAMGFHRQVRDAKDGIAAVERIARTGTFYGANLATIWDDFSSLLRSENNGSGENRDLMEKMLALRRAAAQRRESRYEPLPERVSEWMCRETVSWEEFEAVFAELKSS</sequence>
<dbReference type="InterPro" id="IPR000719">
    <property type="entry name" value="Prot_kinase_dom"/>
</dbReference>
<protein>
    <recommendedName>
        <fullName evidence="1">Protein kinase domain-containing protein</fullName>
    </recommendedName>
</protein>
<comment type="caution">
    <text evidence="2">The sequence shown here is derived from an EMBL/GenBank/DDBJ whole genome shotgun (WGS) entry which is preliminary data.</text>
</comment>
<dbReference type="InterPro" id="IPR011009">
    <property type="entry name" value="Kinase-like_dom_sf"/>
</dbReference>
<dbReference type="GO" id="GO:0005524">
    <property type="term" value="F:ATP binding"/>
    <property type="evidence" value="ECO:0007669"/>
    <property type="project" value="InterPro"/>
</dbReference>
<name>A0A0F4GFK6_9PEZI</name>
<dbReference type="AlphaFoldDB" id="A0A0F4GFK6"/>
<accession>A0A0F4GFK6</accession>
<dbReference type="PROSITE" id="PS50011">
    <property type="entry name" value="PROTEIN_KINASE_DOM"/>
    <property type="match status" value="1"/>
</dbReference>
<proteinExistence type="predicted"/>
<keyword evidence="3" id="KW-1185">Reference proteome</keyword>
<evidence type="ECO:0000259" key="1">
    <source>
        <dbReference type="PROSITE" id="PS50011"/>
    </source>
</evidence>
<evidence type="ECO:0000313" key="3">
    <source>
        <dbReference type="Proteomes" id="UP000033647"/>
    </source>
</evidence>
<dbReference type="OrthoDB" id="3649535at2759"/>
<dbReference type="Gene3D" id="1.10.510.10">
    <property type="entry name" value="Transferase(Phosphotransferase) domain 1"/>
    <property type="match status" value="1"/>
</dbReference>
<reference evidence="2 3" key="1">
    <citation type="submission" date="2015-03" db="EMBL/GenBank/DDBJ databases">
        <title>RNA-seq based gene annotation and comparative genomics of four Zymoseptoria species reveal species-specific pathogenicity related genes and transposable element activity.</title>
        <authorList>
            <person name="Grandaubert J."/>
            <person name="Bhattacharyya A."/>
            <person name="Stukenbrock E.H."/>
        </authorList>
    </citation>
    <scope>NUCLEOTIDE SEQUENCE [LARGE SCALE GENOMIC DNA]</scope>
    <source>
        <strain evidence="2 3">Zb18110</strain>
    </source>
</reference>
<dbReference type="Proteomes" id="UP000033647">
    <property type="component" value="Unassembled WGS sequence"/>
</dbReference>
<dbReference type="PANTHER" id="PTHR24359:SF1">
    <property type="entry name" value="INHIBITOR OF NUCLEAR FACTOR KAPPA-B KINASE EPSILON SUBUNIT HOMOLOG 1-RELATED"/>
    <property type="match status" value="1"/>
</dbReference>
<evidence type="ECO:0000313" key="2">
    <source>
        <dbReference type="EMBL" id="KJX95772.1"/>
    </source>
</evidence>
<gene>
    <name evidence="2" type="ORF">TI39_contig1051g00030</name>
</gene>
<organism evidence="2 3">
    <name type="scientific">Zymoseptoria brevis</name>
    <dbReference type="NCBI Taxonomy" id="1047168"/>
    <lineage>
        <taxon>Eukaryota</taxon>
        <taxon>Fungi</taxon>
        <taxon>Dikarya</taxon>
        <taxon>Ascomycota</taxon>
        <taxon>Pezizomycotina</taxon>
        <taxon>Dothideomycetes</taxon>
        <taxon>Dothideomycetidae</taxon>
        <taxon>Mycosphaerellales</taxon>
        <taxon>Mycosphaerellaceae</taxon>
        <taxon>Zymoseptoria</taxon>
    </lineage>
</organism>
<dbReference type="SMART" id="SM00220">
    <property type="entry name" value="S_TKc"/>
    <property type="match status" value="1"/>
</dbReference>
<dbReference type="GO" id="GO:0004674">
    <property type="term" value="F:protein serine/threonine kinase activity"/>
    <property type="evidence" value="ECO:0007669"/>
    <property type="project" value="TreeGrafter"/>
</dbReference>
<dbReference type="SUPFAM" id="SSF56112">
    <property type="entry name" value="Protein kinase-like (PK-like)"/>
    <property type="match status" value="1"/>
</dbReference>
<feature type="domain" description="Protein kinase" evidence="1">
    <location>
        <begin position="22"/>
        <end position="343"/>
    </location>
</feature>
<dbReference type="STRING" id="1047168.A0A0F4GFK6"/>
<dbReference type="PANTHER" id="PTHR24359">
    <property type="entry name" value="SERINE/THREONINE-PROTEIN KINASE SBK1"/>
    <property type="match status" value="1"/>
</dbReference>